<sequence>MLNLQEFQDEDQFLQSQKLIIATNGRENNVMIIAWTLVPDYLGSHRSGHHNFLIIAKLCNCQIVLQTHNIKSSFQESEPCFQESLLPLTWNRESRYVQYMASILIWSLLVYQGCHNKTPQTGRLNKQKSIV</sequence>
<accession>A0A2K6ASY9</accession>
<organism evidence="1 2">
    <name type="scientific">Macaca nemestrina</name>
    <name type="common">Pig-tailed macaque</name>
    <dbReference type="NCBI Taxonomy" id="9545"/>
    <lineage>
        <taxon>Eukaryota</taxon>
        <taxon>Metazoa</taxon>
        <taxon>Chordata</taxon>
        <taxon>Craniata</taxon>
        <taxon>Vertebrata</taxon>
        <taxon>Euteleostomi</taxon>
        <taxon>Mammalia</taxon>
        <taxon>Eutheria</taxon>
        <taxon>Euarchontoglires</taxon>
        <taxon>Primates</taxon>
        <taxon>Haplorrhini</taxon>
        <taxon>Catarrhini</taxon>
        <taxon>Cercopithecidae</taxon>
        <taxon>Cercopithecinae</taxon>
        <taxon>Macaca</taxon>
    </lineage>
</organism>
<dbReference type="Proteomes" id="UP000233120">
    <property type="component" value="Unassembled WGS sequence"/>
</dbReference>
<evidence type="ECO:0000313" key="1">
    <source>
        <dbReference type="Ensembl" id="ENSMNEP00000002260.1"/>
    </source>
</evidence>
<dbReference type="AlphaFoldDB" id="A0A2K6ASY9"/>
<keyword evidence="2" id="KW-1185">Reference proteome</keyword>
<dbReference type="Ensembl" id="ENSMNET00000011325.1">
    <property type="protein sequence ID" value="ENSMNEP00000002260.1"/>
    <property type="gene ID" value="ENSMNEG00000010411.1"/>
</dbReference>
<reference evidence="1" key="1">
    <citation type="submission" date="2025-08" db="UniProtKB">
        <authorList>
            <consortium name="Ensembl"/>
        </authorList>
    </citation>
    <scope>IDENTIFICATION</scope>
</reference>
<dbReference type="OMA" id="NVMIIAW"/>
<reference evidence="1" key="2">
    <citation type="submission" date="2025-09" db="UniProtKB">
        <authorList>
            <consortium name="Ensembl"/>
        </authorList>
    </citation>
    <scope>IDENTIFICATION</scope>
</reference>
<protein>
    <submittedName>
        <fullName evidence="1">Uncharacterized protein</fullName>
    </submittedName>
</protein>
<dbReference type="Bgee" id="ENSMNEG00000010411">
    <property type="expression patterns" value="Expressed in heart and 12 other cell types or tissues"/>
</dbReference>
<evidence type="ECO:0000313" key="2">
    <source>
        <dbReference type="Proteomes" id="UP000233120"/>
    </source>
</evidence>
<name>A0A2K6ASY9_MACNE</name>
<proteinExistence type="predicted"/>
<dbReference type="GeneTree" id="ENSGT00910000147191"/>